<dbReference type="PANTHER" id="PTHR43483:SF3">
    <property type="entry name" value="MEMBRANE TRANSPORTER PROTEIN HI_0806-RELATED"/>
    <property type="match status" value="1"/>
</dbReference>
<dbReference type="RefSeq" id="WP_123086241.1">
    <property type="nucleotide sequence ID" value="NZ_RIBS01000001.1"/>
</dbReference>
<gene>
    <name evidence="7" type="ORF">EER27_01420</name>
</gene>
<dbReference type="GO" id="GO:0005886">
    <property type="term" value="C:plasma membrane"/>
    <property type="evidence" value="ECO:0007669"/>
    <property type="project" value="UniProtKB-SubCell"/>
</dbReference>
<evidence type="ECO:0000256" key="3">
    <source>
        <dbReference type="ARBA" id="ARBA00022692"/>
    </source>
</evidence>
<feature type="transmembrane region" description="Helical" evidence="6">
    <location>
        <begin position="128"/>
        <end position="147"/>
    </location>
</feature>
<comment type="caution">
    <text evidence="7">The sequence shown here is derived from an EMBL/GenBank/DDBJ whole genome shotgun (WGS) entry which is preliminary data.</text>
</comment>
<dbReference type="Pfam" id="PF01925">
    <property type="entry name" value="TauE"/>
    <property type="match status" value="1"/>
</dbReference>
<organism evidence="7 8">
    <name type="scientific">Montanilutibacter psychrotolerans</name>
    <dbReference type="NCBI Taxonomy" id="1327343"/>
    <lineage>
        <taxon>Bacteria</taxon>
        <taxon>Pseudomonadati</taxon>
        <taxon>Pseudomonadota</taxon>
        <taxon>Gammaproteobacteria</taxon>
        <taxon>Lysobacterales</taxon>
        <taxon>Lysobacteraceae</taxon>
        <taxon>Montanilutibacter</taxon>
    </lineage>
</organism>
<comment type="similarity">
    <text evidence="2 6">Belongs to the 4-toluene sulfonate uptake permease (TSUP) (TC 2.A.102) family.</text>
</comment>
<feature type="transmembrane region" description="Helical" evidence="6">
    <location>
        <begin position="37"/>
        <end position="56"/>
    </location>
</feature>
<dbReference type="Proteomes" id="UP000267049">
    <property type="component" value="Unassembled WGS sequence"/>
</dbReference>
<feature type="transmembrane region" description="Helical" evidence="6">
    <location>
        <begin position="202"/>
        <end position="221"/>
    </location>
</feature>
<reference evidence="7 8" key="1">
    <citation type="submission" date="2018-11" db="EMBL/GenBank/DDBJ databases">
        <title>Lysobacter cryohumiis sp. nov., isolated from soil in the Tianshan Mountains, Xinjiang, China.</title>
        <authorList>
            <person name="Luo Y."/>
            <person name="Sheng H."/>
        </authorList>
    </citation>
    <scope>NUCLEOTIDE SEQUENCE [LARGE SCALE GENOMIC DNA]</scope>
    <source>
        <strain evidence="7 8">ZS60</strain>
    </source>
</reference>
<sequence>MVVIVLLASICALAIAFLVALLRAAHRRRALRPDTEAIALGAVTNFFDTLGIGSFAPTTAYLKLRGLVPDSFIPGTLNTGHALPTVVQALVFIHLVRVDPLLLAACILAAVGGAILGAPLVVRLPVRIVQAIVGVAMLIAAGLYAMANLDMLPAGGDALALRGPLLVVAVAVHFLLGALMAFGIGLYAPSLILLSLMGLNPAAAFPVMMGACAFLMPVTGMRFVRTERIDLRVVLGLAVGGIPAVLLAAYVVKSLPLATLRWGVVVVVLYAAALLLRAASRPTPSPTLASDAA</sequence>
<feature type="transmembrane region" description="Helical" evidence="6">
    <location>
        <begin position="159"/>
        <end position="182"/>
    </location>
</feature>
<keyword evidence="6" id="KW-1003">Cell membrane</keyword>
<dbReference type="AlphaFoldDB" id="A0A3M8SXM6"/>
<feature type="transmembrane region" description="Helical" evidence="6">
    <location>
        <begin position="258"/>
        <end position="276"/>
    </location>
</feature>
<evidence type="ECO:0000256" key="6">
    <source>
        <dbReference type="RuleBase" id="RU363041"/>
    </source>
</evidence>
<evidence type="ECO:0000256" key="1">
    <source>
        <dbReference type="ARBA" id="ARBA00004141"/>
    </source>
</evidence>
<evidence type="ECO:0000256" key="2">
    <source>
        <dbReference type="ARBA" id="ARBA00009142"/>
    </source>
</evidence>
<dbReference type="OrthoDB" id="5145250at2"/>
<keyword evidence="3 6" id="KW-0812">Transmembrane</keyword>
<comment type="subcellular location">
    <subcellularLocation>
        <location evidence="6">Cell membrane</location>
        <topology evidence="6">Multi-pass membrane protein</topology>
    </subcellularLocation>
    <subcellularLocation>
        <location evidence="1">Membrane</location>
        <topology evidence="1">Multi-pass membrane protein</topology>
    </subcellularLocation>
</comment>
<keyword evidence="8" id="KW-1185">Reference proteome</keyword>
<name>A0A3M8SXM6_9GAMM</name>
<feature type="transmembrane region" description="Helical" evidence="6">
    <location>
        <begin position="233"/>
        <end position="252"/>
    </location>
</feature>
<keyword evidence="5 6" id="KW-0472">Membrane</keyword>
<dbReference type="InterPro" id="IPR002781">
    <property type="entry name" value="TM_pro_TauE-like"/>
</dbReference>
<dbReference type="PANTHER" id="PTHR43483">
    <property type="entry name" value="MEMBRANE TRANSPORTER PROTEIN HI_0806-RELATED"/>
    <property type="match status" value="1"/>
</dbReference>
<protein>
    <recommendedName>
        <fullName evidence="6">Probable membrane transporter protein</fullName>
    </recommendedName>
</protein>
<dbReference type="EMBL" id="RIBS01000001">
    <property type="protein sequence ID" value="RNF86121.1"/>
    <property type="molecule type" value="Genomic_DNA"/>
</dbReference>
<accession>A0A3M8SXM6</accession>
<evidence type="ECO:0000313" key="8">
    <source>
        <dbReference type="Proteomes" id="UP000267049"/>
    </source>
</evidence>
<keyword evidence="4 6" id="KW-1133">Transmembrane helix</keyword>
<proteinExistence type="inferred from homology"/>
<evidence type="ECO:0000313" key="7">
    <source>
        <dbReference type="EMBL" id="RNF86121.1"/>
    </source>
</evidence>
<evidence type="ECO:0000256" key="5">
    <source>
        <dbReference type="ARBA" id="ARBA00023136"/>
    </source>
</evidence>
<evidence type="ECO:0000256" key="4">
    <source>
        <dbReference type="ARBA" id="ARBA00022989"/>
    </source>
</evidence>
<feature type="transmembrane region" description="Helical" evidence="6">
    <location>
        <begin position="101"/>
        <end position="122"/>
    </location>
</feature>